<dbReference type="AlphaFoldDB" id="A0A1G9DW29"/>
<accession>A0A1G9DW29</accession>
<keyword evidence="1" id="KW-0472">Membrane</keyword>
<feature type="transmembrane region" description="Helical" evidence="1">
    <location>
        <begin position="12"/>
        <end position="32"/>
    </location>
</feature>
<gene>
    <name evidence="2" type="ORF">SAMN05421874_11026</name>
</gene>
<protein>
    <submittedName>
        <fullName evidence="2">Uncharacterized protein</fullName>
    </submittedName>
</protein>
<evidence type="ECO:0000256" key="1">
    <source>
        <dbReference type="SAM" id="Phobius"/>
    </source>
</evidence>
<dbReference type="OrthoDB" id="3543714at2"/>
<reference evidence="2 3" key="1">
    <citation type="submission" date="2016-10" db="EMBL/GenBank/DDBJ databases">
        <authorList>
            <person name="de Groot N.N."/>
        </authorList>
    </citation>
    <scope>NUCLEOTIDE SEQUENCE [LARGE SCALE GENOMIC DNA]</scope>
    <source>
        <strain evidence="2 3">CGMCC 4.5681</strain>
    </source>
</reference>
<sequence length="86" mass="8872">MGGTSEKGRGAGWAMLAVPLLIANWYAVAAVLGRDCRLLYEGGNITQCAGGLSEEQMTAVSAAIALALLVVELALGVLVRRRGRSG</sequence>
<dbReference type="EMBL" id="FNFB01000010">
    <property type="protein sequence ID" value="SDK68040.1"/>
    <property type="molecule type" value="Genomic_DNA"/>
</dbReference>
<dbReference type="RefSeq" id="WP_143022088.1">
    <property type="nucleotide sequence ID" value="NZ_FNFB01000010.1"/>
</dbReference>
<proteinExistence type="predicted"/>
<keyword evidence="1" id="KW-0812">Transmembrane</keyword>
<name>A0A1G9DW29_9ACTN</name>
<organism evidence="2 3">
    <name type="scientific">Nonomuraea maritima</name>
    <dbReference type="NCBI Taxonomy" id="683260"/>
    <lineage>
        <taxon>Bacteria</taxon>
        <taxon>Bacillati</taxon>
        <taxon>Actinomycetota</taxon>
        <taxon>Actinomycetes</taxon>
        <taxon>Streptosporangiales</taxon>
        <taxon>Streptosporangiaceae</taxon>
        <taxon>Nonomuraea</taxon>
    </lineage>
</organism>
<evidence type="ECO:0000313" key="3">
    <source>
        <dbReference type="Proteomes" id="UP000198683"/>
    </source>
</evidence>
<keyword evidence="3" id="KW-1185">Reference proteome</keyword>
<feature type="transmembrane region" description="Helical" evidence="1">
    <location>
        <begin position="59"/>
        <end position="79"/>
    </location>
</feature>
<keyword evidence="1" id="KW-1133">Transmembrane helix</keyword>
<evidence type="ECO:0000313" key="2">
    <source>
        <dbReference type="EMBL" id="SDK68040.1"/>
    </source>
</evidence>
<dbReference type="Proteomes" id="UP000198683">
    <property type="component" value="Unassembled WGS sequence"/>
</dbReference>